<dbReference type="Pfam" id="PF00787">
    <property type="entry name" value="PX"/>
    <property type="match status" value="1"/>
</dbReference>
<sequence length="336" mass="35807">MEAERNSAACAAAVVAAEAAEAAALKSSAKYDEKLKALDESNRSLQAQLRGALDESYQSSARAEALAAQIEEVQRGGAVASEAVNSNAQATQQALRTVELEKAKWKKAHEQVLAERESIAQKLQEAEAALGAAEASLAAAAESAERSGKEAVERAVRQTEASAKEEAAALRLKLAQAHSDGTALRAQLDSQAAERETLLSSVSSSFAPTSSASPLPRGPDVISALQASVTAALKRPEGWWAYSVCVAYGGGNAFSLHRRYSDFTQLHAKLRAGAPDVRLPPLPPKRSLQTQSKSFVETRRQELHEYLCFLLAERSLRLNPAIHAFLELGMALGHLA</sequence>
<name>A0A7S0ILL9_9EUKA</name>
<dbReference type="Gene3D" id="3.30.1520.10">
    <property type="entry name" value="Phox-like domain"/>
    <property type="match status" value="1"/>
</dbReference>
<gene>
    <name evidence="3" type="ORF">CLEP1334_LOCUS1526</name>
</gene>
<feature type="domain" description="PX" evidence="2">
    <location>
        <begin position="220"/>
        <end position="336"/>
    </location>
</feature>
<reference evidence="3" key="1">
    <citation type="submission" date="2021-01" db="EMBL/GenBank/DDBJ databases">
        <authorList>
            <person name="Corre E."/>
            <person name="Pelletier E."/>
            <person name="Niang G."/>
            <person name="Scheremetjew M."/>
            <person name="Finn R."/>
            <person name="Kale V."/>
            <person name="Holt S."/>
            <person name="Cochrane G."/>
            <person name="Meng A."/>
            <person name="Brown T."/>
            <person name="Cohen L."/>
        </authorList>
    </citation>
    <scope>NUCLEOTIDE SEQUENCE</scope>
    <source>
        <strain evidence="3">RCC1130</strain>
    </source>
</reference>
<evidence type="ECO:0000313" key="3">
    <source>
        <dbReference type="EMBL" id="CAD8525516.1"/>
    </source>
</evidence>
<dbReference type="PANTHER" id="PTHR10555">
    <property type="entry name" value="SORTING NEXIN"/>
    <property type="match status" value="1"/>
</dbReference>
<feature type="coiled-coil region" evidence="1">
    <location>
        <begin position="28"/>
        <end position="55"/>
    </location>
</feature>
<organism evidence="3">
    <name type="scientific">Calcidiscus leptoporus</name>
    <dbReference type="NCBI Taxonomy" id="127549"/>
    <lineage>
        <taxon>Eukaryota</taxon>
        <taxon>Haptista</taxon>
        <taxon>Haptophyta</taxon>
        <taxon>Prymnesiophyceae</taxon>
        <taxon>Coccolithales</taxon>
        <taxon>Calcidiscaceae</taxon>
        <taxon>Calcidiscus</taxon>
    </lineage>
</organism>
<dbReference type="InterPro" id="IPR001683">
    <property type="entry name" value="PX_dom"/>
</dbReference>
<dbReference type="InterPro" id="IPR036871">
    <property type="entry name" value="PX_dom_sf"/>
</dbReference>
<dbReference type="CDD" id="cd06093">
    <property type="entry name" value="PX_domain"/>
    <property type="match status" value="1"/>
</dbReference>
<dbReference type="EMBL" id="HBER01002924">
    <property type="protein sequence ID" value="CAD8525516.1"/>
    <property type="molecule type" value="Transcribed_RNA"/>
</dbReference>
<proteinExistence type="predicted"/>
<evidence type="ECO:0000256" key="1">
    <source>
        <dbReference type="SAM" id="Coils"/>
    </source>
</evidence>
<dbReference type="AlphaFoldDB" id="A0A7S0ILL9"/>
<dbReference type="GO" id="GO:0035091">
    <property type="term" value="F:phosphatidylinositol binding"/>
    <property type="evidence" value="ECO:0007669"/>
    <property type="project" value="InterPro"/>
</dbReference>
<dbReference type="SUPFAM" id="SSF64268">
    <property type="entry name" value="PX domain"/>
    <property type="match status" value="1"/>
</dbReference>
<dbReference type="PROSITE" id="PS50195">
    <property type="entry name" value="PX"/>
    <property type="match status" value="1"/>
</dbReference>
<dbReference type="SMART" id="SM00312">
    <property type="entry name" value="PX"/>
    <property type="match status" value="1"/>
</dbReference>
<keyword evidence="1" id="KW-0175">Coiled coil</keyword>
<dbReference type="GO" id="GO:0005768">
    <property type="term" value="C:endosome"/>
    <property type="evidence" value="ECO:0007669"/>
    <property type="project" value="TreeGrafter"/>
</dbReference>
<accession>A0A7S0ILL9</accession>
<dbReference type="PANTHER" id="PTHR10555:SF170">
    <property type="entry name" value="FI18122P1"/>
    <property type="match status" value="1"/>
</dbReference>
<protein>
    <recommendedName>
        <fullName evidence="2">PX domain-containing protein</fullName>
    </recommendedName>
</protein>
<feature type="coiled-coil region" evidence="1">
    <location>
        <begin position="109"/>
        <end position="143"/>
    </location>
</feature>
<evidence type="ECO:0000259" key="2">
    <source>
        <dbReference type="PROSITE" id="PS50195"/>
    </source>
</evidence>